<comment type="caution">
    <text evidence="2">The sequence shown here is derived from an EMBL/GenBank/DDBJ whole genome shotgun (WGS) entry which is preliminary data.</text>
</comment>
<dbReference type="InterPro" id="IPR007214">
    <property type="entry name" value="YbaK/aa-tRNA-synth-assoc-dom"/>
</dbReference>
<evidence type="ECO:0000313" key="3">
    <source>
        <dbReference type="Proteomes" id="UP000215896"/>
    </source>
</evidence>
<dbReference type="PANTHER" id="PTHR30411">
    <property type="entry name" value="CYTOPLASMIC PROTEIN"/>
    <property type="match status" value="1"/>
</dbReference>
<sequence length="154" mass="15815">MHPSVERVNEVVAGKGFAGRVVVLPDAAPTAPAAAELLGVEVGAIANSLIFRTESGAPLLVMTSGAHRVDTDKVAALIGEPIGRADAAFVRTHTGQVIGGVAPVGHPQPIRTLIDTELRGYPEIWSGGGIPHGMLPMSFEELIVLTGGEVAEVA</sequence>
<name>A0A255GQ66_9ACTN</name>
<evidence type="ECO:0000259" key="1">
    <source>
        <dbReference type="Pfam" id="PF04073"/>
    </source>
</evidence>
<accession>A0A255GQ66</accession>
<organism evidence="2 3">
    <name type="scientific">Enemella evansiae</name>
    <dbReference type="NCBI Taxonomy" id="2016499"/>
    <lineage>
        <taxon>Bacteria</taxon>
        <taxon>Bacillati</taxon>
        <taxon>Actinomycetota</taxon>
        <taxon>Actinomycetes</taxon>
        <taxon>Propionibacteriales</taxon>
        <taxon>Propionibacteriaceae</taxon>
        <taxon>Enemella</taxon>
    </lineage>
</organism>
<dbReference type="AlphaFoldDB" id="A0A255GQ66"/>
<gene>
    <name evidence="2" type="ORF">CGZ94_02290</name>
</gene>
<protein>
    <submittedName>
        <fullName evidence="2">Aminoacyl-tRNA deacylase</fullName>
    </submittedName>
</protein>
<dbReference type="Proteomes" id="UP000215896">
    <property type="component" value="Unassembled WGS sequence"/>
</dbReference>
<proteinExistence type="predicted"/>
<dbReference type="SUPFAM" id="SSF55826">
    <property type="entry name" value="YbaK/ProRS associated domain"/>
    <property type="match status" value="1"/>
</dbReference>
<dbReference type="Gene3D" id="3.90.960.10">
    <property type="entry name" value="YbaK/aminoacyl-tRNA synthetase-associated domain"/>
    <property type="match status" value="1"/>
</dbReference>
<keyword evidence="3" id="KW-1185">Reference proteome</keyword>
<dbReference type="OrthoDB" id="8536235at2"/>
<feature type="domain" description="YbaK/aminoacyl-tRNA synthetase-associated" evidence="1">
    <location>
        <begin position="28"/>
        <end position="142"/>
    </location>
</feature>
<dbReference type="PANTHER" id="PTHR30411:SF1">
    <property type="entry name" value="CYTOPLASMIC PROTEIN"/>
    <property type="match status" value="1"/>
</dbReference>
<reference evidence="2 3" key="1">
    <citation type="submission" date="2017-07" db="EMBL/GenBank/DDBJ databases">
        <title>Draft whole genome sequences of clinical Proprionibacteriaceae strains.</title>
        <authorList>
            <person name="Bernier A.-M."/>
            <person name="Bernard K."/>
            <person name="Domingo M.-C."/>
        </authorList>
    </citation>
    <scope>NUCLEOTIDE SEQUENCE [LARGE SCALE GENOMIC DNA]</scope>
    <source>
        <strain evidence="2 3">NML 030167</strain>
    </source>
</reference>
<dbReference type="EMBL" id="NMVO01000001">
    <property type="protein sequence ID" value="OYO17949.1"/>
    <property type="molecule type" value="Genomic_DNA"/>
</dbReference>
<dbReference type="InterPro" id="IPR036754">
    <property type="entry name" value="YbaK/aa-tRNA-synt-asso_dom_sf"/>
</dbReference>
<dbReference type="CDD" id="cd04333">
    <property type="entry name" value="ProX_deacylase"/>
    <property type="match status" value="1"/>
</dbReference>
<dbReference type="Pfam" id="PF04073">
    <property type="entry name" value="tRNA_edit"/>
    <property type="match status" value="1"/>
</dbReference>
<evidence type="ECO:0000313" key="2">
    <source>
        <dbReference type="EMBL" id="OYO17949.1"/>
    </source>
</evidence>
<dbReference type="GO" id="GO:0002161">
    <property type="term" value="F:aminoacyl-tRNA deacylase activity"/>
    <property type="evidence" value="ECO:0007669"/>
    <property type="project" value="InterPro"/>
</dbReference>